<dbReference type="InterPro" id="IPR043502">
    <property type="entry name" value="DNA/RNA_pol_sf"/>
</dbReference>
<dbReference type="EMBL" id="JAOPHQ010006539">
    <property type="protein sequence ID" value="KAK0131551.1"/>
    <property type="molecule type" value="Genomic_DNA"/>
</dbReference>
<feature type="region of interest" description="Disordered" evidence="1">
    <location>
        <begin position="85"/>
        <end position="105"/>
    </location>
</feature>
<gene>
    <name evidence="2" type="primary">HARBI1_62</name>
    <name evidence="2" type="ORF">N1851_033726</name>
</gene>
<protein>
    <submittedName>
        <fullName evidence="2">Nuclease HARBI1</fullName>
    </submittedName>
</protein>
<dbReference type="Gene3D" id="3.30.70.270">
    <property type="match status" value="1"/>
</dbReference>
<reference evidence="2" key="1">
    <citation type="journal article" date="2023" name="Front. Mar. Sci.">
        <title>A new Merluccius polli reference genome to investigate the effects of global change in West African waters.</title>
        <authorList>
            <person name="Mateo J.L."/>
            <person name="Blanco-Fernandez C."/>
            <person name="Garcia-Vazquez E."/>
            <person name="Machado-Schiaffino G."/>
        </authorList>
    </citation>
    <scope>NUCLEOTIDE SEQUENCE</scope>
    <source>
        <strain evidence="2">C29</strain>
        <tissue evidence="2">Fin</tissue>
    </source>
</reference>
<sequence>MIVLSPQCSCQQPVISWGLKGLENSWYFQISPSINPQKTFLIKDAFTSDKLSLVDQSCPVDKVQKRAASSFDRHNSHLIIPTESLLRSTRGSSSPPHPARSKQDKEAMKLLEAKTVRVKIDGTEHYAIPLLRIHDGPNLQAPKESLVQTYTKEIDKLVQAGYVVKLTTEQISNSLESWYIPHPIVEHNGNGNGKHRKTQHISYQGQALNDQLLPGPILGPSLLGMLLRLQEHKVAISGNIKSMFHQIRLLSEDRPLLKFLWCDLKREDPPEVYEWQVLPFGTTCSPCCAIYAVQRHAQAYQEHSKNVAATVLQSFYAKELVVKLRDVLSTGGFDIRQRASNIQSVVDHLPPEAQADNIESWLSHDRIYPTGGILRLSWHFSSDTLRNKYSSGDGYQTAHRCSISRQLSFPDNYLFERYRFTSQSIIYIHNLIRPYICNITNCSHALTSQQILCVALRFFANGSFLYNVGDAEHLSKATVCRAVRKVCLAMKRLLPMFVVFPGQYINLSEPSRRSWRSQNHPPTALDEKKANFIMHGWSGKKTSLTLPTSSTHDHMSSTSLVL</sequence>
<dbReference type="InterPro" id="IPR043128">
    <property type="entry name" value="Rev_trsase/Diguanyl_cyclase"/>
</dbReference>
<proteinExistence type="predicted"/>
<feature type="compositionally biased region" description="Polar residues" evidence="1">
    <location>
        <begin position="85"/>
        <end position="94"/>
    </location>
</feature>
<evidence type="ECO:0000256" key="1">
    <source>
        <dbReference type="SAM" id="MobiDB-lite"/>
    </source>
</evidence>
<name>A0AA47NM98_MERPO</name>
<comment type="caution">
    <text evidence="2">The sequence shown here is derived from an EMBL/GenBank/DDBJ whole genome shotgun (WGS) entry which is preliminary data.</text>
</comment>
<evidence type="ECO:0000313" key="3">
    <source>
        <dbReference type="Proteomes" id="UP001174136"/>
    </source>
</evidence>
<dbReference type="Proteomes" id="UP001174136">
    <property type="component" value="Unassembled WGS sequence"/>
</dbReference>
<dbReference type="AlphaFoldDB" id="A0AA47NM98"/>
<evidence type="ECO:0000313" key="2">
    <source>
        <dbReference type="EMBL" id="KAK0131551.1"/>
    </source>
</evidence>
<organism evidence="2 3">
    <name type="scientific">Merluccius polli</name>
    <name type="common">Benguela hake</name>
    <name type="synonym">Merluccius cadenati</name>
    <dbReference type="NCBI Taxonomy" id="89951"/>
    <lineage>
        <taxon>Eukaryota</taxon>
        <taxon>Metazoa</taxon>
        <taxon>Chordata</taxon>
        <taxon>Craniata</taxon>
        <taxon>Vertebrata</taxon>
        <taxon>Euteleostomi</taxon>
        <taxon>Actinopterygii</taxon>
        <taxon>Neopterygii</taxon>
        <taxon>Teleostei</taxon>
        <taxon>Neoteleostei</taxon>
        <taxon>Acanthomorphata</taxon>
        <taxon>Zeiogadaria</taxon>
        <taxon>Gadariae</taxon>
        <taxon>Gadiformes</taxon>
        <taxon>Gadoidei</taxon>
        <taxon>Merlucciidae</taxon>
        <taxon>Merluccius</taxon>
    </lineage>
</organism>
<dbReference type="Gene3D" id="3.10.10.10">
    <property type="entry name" value="HIV Type 1 Reverse Transcriptase, subunit A, domain 1"/>
    <property type="match status" value="1"/>
</dbReference>
<keyword evidence="3" id="KW-1185">Reference proteome</keyword>
<dbReference type="PANTHER" id="PTHR47331">
    <property type="entry name" value="PHD-TYPE DOMAIN-CONTAINING PROTEIN"/>
    <property type="match status" value="1"/>
</dbReference>
<dbReference type="PANTHER" id="PTHR47331:SF5">
    <property type="entry name" value="RIBONUCLEASE H"/>
    <property type="match status" value="1"/>
</dbReference>
<dbReference type="SUPFAM" id="SSF56672">
    <property type="entry name" value="DNA/RNA polymerases"/>
    <property type="match status" value="1"/>
</dbReference>
<accession>A0AA47NM98</accession>